<dbReference type="AlphaFoldDB" id="A0A1I6QCS9"/>
<proteinExistence type="predicted"/>
<organism evidence="7 8">
    <name type="scientific">Marininema halotolerans</name>
    <dbReference type="NCBI Taxonomy" id="1155944"/>
    <lineage>
        <taxon>Bacteria</taxon>
        <taxon>Bacillati</taxon>
        <taxon>Bacillota</taxon>
        <taxon>Bacilli</taxon>
        <taxon>Bacillales</taxon>
        <taxon>Thermoactinomycetaceae</taxon>
        <taxon>Marininema</taxon>
    </lineage>
</organism>
<dbReference type="PANTHER" id="PTHR33823">
    <property type="entry name" value="RNA POLYMERASE-BINDING TRANSCRIPTION FACTOR DKSA-RELATED"/>
    <property type="match status" value="1"/>
</dbReference>
<dbReference type="InterPro" id="IPR037187">
    <property type="entry name" value="DnaK_N"/>
</dbReference>
<dbReference type="RefSeq" id="WP_176391887.1">
    <property type="nucleotide sequence ID" value="NZ_FPAA01000003.1"/>
</dbReference>
<evidence type="ECO:0000256" key="2">
    <source>
        <dbReference type="ARBA" id="ARBA00022771"/>
    </source>
</evidence>
<feature type="domain" description="Zinc finger DksA/TraR C4-type" evidence="6">
    <location>
        <begin position="90"/>
        <end position="116"/>
    </location>
</feature>
<dbReference type="PROSITE" id="PS51128">
    <property type="entry name" value="ZF_DKSA_2"/>
    <property type="match status" value="1"/>
</dbReference>
<feature type="region of interest" description="Disordered" evidence="5">
    <location>
        <begin position="206"/>
        <end position="230"/>
    </location>
</feature>
<keyword evidence="1" id="KW-0479">Metal-binding</keyword>
<evidence type="ECO:0000259" key="6">
    <source>
        <dbReference type="Pfam" id="PF01258"/>
    </source>
</evidence>
<dbReference type="PANTHER" id="PTHR33823:SF4">
    <property type="entry name" value="GENERAL STRESS PROTEIN 16O"/>
    <property type="match status" value="1"/>
</dbReference>
<feature type="compositionally biased region" description="Basic and acidic residues" evidence="5">
    <location>
        <begin position="12"/>
        <end position="21"/>
    </location>
</feature>
<accession>A0A1I6QCS9</accession>
<keyword evidence="2" id="KW-0863">Zinc-finger</keyword>
<dbReference type="SUPFAM" id="SSF57716">
    <property type="entry name" value="Glucocorticoid receptor-like (DNA-binding domain)"/>
    <property type="match status" value="1"/>
</dbReference>
<feature type="compositionally biased region" description="Basic and acidic residues" evidence="5">
    <location>
        <begin position="219"/>
        <end position="230"/>
    </location>
</feature>
<evidence type="ECO:0000256" key="5">
    <source>
        <dbReference type="SAM" id="MobiDB-lite"/>
    </source>
</evidence>
<dbReference type="InterPro" id="IPR014240">
    <property type="entry name" value="YteA"/>
</dbReference>
<dbReference type="SUPFAM" id="SSF109635">
    <property type="entry name" value="DnaK suppressor protein DksA, alpha-hairpin domain"/>
    <property type="match status" value="1"/>
</dbReference>
<dbReference type="Proteomes" id="UP000198660">
    <property type="component" value="Unassembled WGS sequence"/>
</dbReference>
<evidence type="ECO:0000256" key="3">
    <source>
        <dbReference type="ARBA" id="ARBA00022833"/>
    </source>
</evidence>
<feature type="region of interest" description="Disordered" evidence="5">
    <location>
        <begin position="1"/>
        <end position="21"/>
    </location>
</feature>
<protein>
    <submittedName>
        <fullName evidence="7">Regulatory protein, yteA family</fullName>
    </submittedName>
</protein>
<gene>
    <name evidence="7" type="ORF">SAMN05444972_10362</name>
</gene>
<keyword evidence="8" id="KW-1185">Reference proteome</keyword>
<evidence type="ECO:0000313" key="7">
    <source>
        <dbReference type="EMBL" id="SFS50303.1"/>
    </source>
</evidence>
<dbReference type="NCBIfam" id="TIGR02890">
    <property type="entry name" value="bacill_yteA"/>
    <property type="match status" value="1"/>
</dbReference>
<keyword evidence="3" id="KW-0862">Zinc</keyword>
<dbReference type="EMBL" id="FPAA01000003">
    <property type="protein sequence ID" value="SFS50303.1"/>
    <property type="molecule type" value="Genomic_DNA"/>
</dbReference>
<feature type="zinc finger region" description="dksA C4-type" evidence="4">
    <location>
        <begin position="93"/>
        <end position="117"/>
    </location>
</feature>
<evidence type="ECO:0000313" key="8">
    <source>
        <dbReference type="Proteomes" id="UP000198660"/>
    </source>
</evidence>
<sequence>MLNEEQLSGLKRHLEGEKERLQKKLSDNHHYGMEEGMNNAIGELSGYDNHPADIGTELFERGKDLALNEDDEEQLEEVEMALLRMEAHHYGSCVVCGKEIPYERLEAVPETSYCIDHQRDKDISNRRPAEEKVLERPFARTFHDQQDDPGFDGEDAWQAVERYGTSNPPDYFRDGEDYNELTEDHEERIGFVEEVEKLAVAGVDGRPIEGVSMNDDATDQGKEEWEQNNQ</sequence>
<dbReference type="InterPro" id="IPR000962">
    <property type="entry name" value="Znf_DskA_TraR"/>
</dbReference>
<evidence type="ECO:0000256" key="1">
    <source>
        <dbReference type="ARBA" id="ARBA00022723"/>
    </source>
</evidence>
<reference evidence="8" key="1">
    <citation type="submission" date="2016-10" db="EMBL/GenBank/DDBJ databases">
        <authorList>
            <person name="Varghese N."/>
            <person name="Submissions S."/>
        </authorList>
    </citation>
    <scope>NUCLEOTIDE SEQUENCE [LARGE SCALE GENOMIC DNA]</scope>
    <source>
        <strain evidence="8">DSM 45789</strain>
    </source>
</reference>
<name>A0A1I6QCS9_9BACL</name>
<dbReference type="Gene3D" id="1.20.120.910">
    <property type="entry name" value="DksA, coiled-coil domain"/>
    <property type="match status" value="1"/>
</dbReference>
<dbReference type="Pfam" id="PF01258">
    <property type="entry name" value="zf-dskA_traR"/>
    <property type="match status" value="1"/>
</dbReference>
<dbReference type="GO" id="GO:0008270">
    <property type="term" value="F:zinc ion binding"/>
    <property type="evidence" value="ECO:0007669"/>
    <property type="project" value="UniProtKB-KW"/>
</dbReference>
<evidence type="ECO:0000256" key="4">
    <source>
        <dbReference type="PROSITE-ProRule" id="PRU00510"/>
    </source>
</evidence>